<keyword evidence="2" id="KW-0472">Membrane</keyword>
<dbReference type="AlphaFoldDB" id="A0A3N2BEQ8"/>
<feature type="transmembrane region" description="Helical" evidence="2">
    <location>
        <begin position="231"/>
        <end position="257"/>
    </location>
</feature>
<keyword evidence="5" id="KW-1185">Reference proteome</keyword>
<dbReference type="InterPro" id="IPR057169">
    <property type="entry name" value="DUF7847"/>
</dbReference>
<feature type="transmembrane region" description="Helical" evidence="2">
    <location>
        <begin position="367"/>
        <end position="394"/>
    </location>
</feature>
<dbReference type="Pfam" id="PF25231">
    <property type="entry name" value="DUF7847"/>
    <property type="match status" value="1"/>
</dbReference>
<evidence type="ECO:0000256" key="2">
    <source>
        <dbReference type="SAM" id="Phobius"/>
    </source>
</evidence>
<protein>
    <submittedName>
        <fullName evidence="4">Glycerophosphoryl diester phosphodiesterase family protein</fullName>
    </submittedName>
</protein>
<evidence type="ECO:0000313" key="4">
    <source>
        <dbReference type="EMBL" id="ROR73740.1"/>
    </source>
</evidence>
<evidence type="ECO:0000313" key="5">
    <source>
        <dbReference type="Proteomes" id="UP000280668"/>
    </source>
</evidence>
<dbReference type="RefSeq" id="WP_123304122.1">
    <property type="nucleotide sequence ID" value="NZ_RKHK01000001.1"/>
</dbReference>
<organism evidence="4 5">
    <name type="scientific">Bogoriella caseilytica</name>
    <dbReference type="NCBI Taxonomy" id="56055"/>
    <lineage>
        <taxon>Bacteria</taxon>
        <taxon>Bacillati</taxon>
        <taxon>Actinomycetota</taxon>
        <taxon>Actinomycetes</taxon>
        <taxon>Micrococcales</taxon>
        <taxon>Bogoriellaceae</taxon>
        <taxon>Bogoriella</taxon>
    </lineage>
</organism>
<proteinExistence type="predicted"/>
<gene>
    <name evidence="4" type="ORF">EDD31_2128</name>
</gene>
<name>A0A3N2BEQ8_9MICO</name>
<feature type="region of interest" description="Disordered" evidence="1">
    <location>
        <begin position="1"/>
        <end position="89"/>
    </location>
</feature>
<keyword evidence="2" id="KW-1133">Transmembrane helix</keyword>
<dbReference type="Proteomes" id="UP000280668">
    <property type="component" value="Unassembled WGS sequence"/>
</dbReference>
<keyword evidence="2" id="KW-0812">Transmembrane</keyword>
<dbReference type="EMBL" id="RKHK01000001">
    <property type="protein sequence ID" value="ROR73740.1"/>
    <property type="molecule type" value="Genomic_DNA"/>
</dbReference>
<feature type="compositionally biased region" description="Low complexity" evidence="1">
    <location>
        <begin position="45"/>
        <end position="61"/>
    </location>
</feature>
<feature type="domain" description="DUF7847" evidence="3">
    <location>
        <begin position="99"/>
        <end position="395"/>
    </location>
</feature>
<feature type="transmembrane region" description="Helical" evidence="2">
    <location>
        <begin position="325"/>
        <end position="347"/>
    </location>
</feature>
<evidence type="ECO:0000256" key="1">
    <source>
        <dbReference type="SAM" id="MobiDB-lite"/>
    </source>
</evidence>
<evidence type="ECO:0000259" key="3">
    <source>
        <dbReference type="Pfam" id="PF25231"/>
    </source>
</evidence>
<reference evidence="4 5" key="1">
    <citation type="submission" date="2018-11" db="EMBL/GenBank/DDBJ databases">
        <title>Sequencing the genomes of 1000 actinobacteria strains.</title>
        <authorList>
            <person name="Klenk H.-P."/>
        </authorList>
    </citation>
    <scope>NUCLEOTIDE SEQUENCE [LARGE SCALE GENOMIC DNA]</scope>
    <source>
        <strain evidence="4 5">DSM 11294</strain>
    </source>
</reference>
<dbReference type="OrthoDB" id="121140at2"/>
<feature type="transmembrane region" description="Helical" evidence="2">
    <location>
        <begin position="176"/>
        <end position="203"/>
    </location>
</feature>
<comment type="caution">
    <text evidence="4">The sequence shown here is derived from an EMBL/GenBank/DDBJ whole genome shotgun (WGS) entry which is preliminary data.</text>
</comment>
<feature type="transmembrane region" description="Helical" evidence="2">
    <location>
        <begin position="269"/>
        <end position="298"/>
    </location>
</feature>
<dbReference type="PANTHER" id="PTHR33133">
    <property type="entry name" value="OS08G0107100 PROTEIN-RELATED"/>
    <property type="match status" value="1"/>
</dbReference>
<dbReference type="PANTHER" id="PTHR33133:SF1">
    <property type="entry name" value="EXPRESSED PROTEIN-RELATED"/>
    <property type="match status" value="1"/>
</dbReference>
<accession>A0A3N2BEQ8</accession>
<sequence length="417" mass="43057">MSEQQGQYGQYGSSRPTPGQPGQYGQYGNPPSQPQPGAPSGGQPGWSQGQNSWGQSQWAPAPGAPGGSGYGQYGPAQGSGAPAGFGGPPKPGIIPLRPLSVGEVLDGAFRAIRANPKATFGLSLLIMGVAALLTTVVTAAMTYAFALPAIDPLLTGGPFADPFGDPAASASQVGPALLALGLTLLISLLFTWIASTILTGLLMHSTSQAVIGRTASISEIWRLARGQLLRLFALTIVEAVILFTVYVVVIAAAAGAIGGAAVVLGDGPWSIVAILLLVFVAILAVVVVLGFFVIRLALATPSLMLERLGPLAAIKRGWQVSRKHFWRLLGILLLAGIIVAIISYAVAIPFSAAFMFVESAEALTILLLVQTAFSVLAMALTTPYFAAVTALAYIDLRMRKEGLDVTLAQSAEAQAGE</sequence>
<feature type="transmembrane region" description="Helical" evidence="2">
    <location>
        <begin position="120"/>
        <end position="146"/>
    </location>
</feature>
<feature type="compositionally biased region" description="Low complexity" evidence="1">
    <location>
        <begin position="1"/>
        <end position="30"/>
    </location>
</feature>